<accession>A0A6C0IF37</accession>
<dbReference type="EMBL" id="MN740165">
    <property type="protein sequence ID" value="QHT91522.1"/>
    <property type="molecule type" value="Genomic_DNA"/>
</dbReference>
<keyword evidence="1" id="KW-0812">Transmembrane</keyword>
<organism evidence="2">
    <name type="scientific">viral metagenome</name>
    <dbReference type="NCBI Taxonomy" id="1070528"/>
    <lineage>
        <taxon>unclassified sequences</taxon>
        <taxon>metagenomes</taxon>
        <taxon>organismal metagenomes</taxon>
    </lineage>
</organism>
<dbReference type="AlphaFoldDB" id="A0A6C0IF37"/>
<protein>
    <submittedName>
        <fullName evidence="2">Uncharacterized protein</fullName>
    </submittedName>
</protein>
<keyword evidence="1" id="KW-1133">Transmembrane helix</keyword>
<sequence>MRKGFDWKFWIPIILLIIGLSIIVAFIRGVIYKTLDIPVYSYGTTINVNK</sequence>
<proteinExistence type="predicted"/>
<reference evidence="2" key="1">
    <citation type="journal article" date="2020" name="Nature">
        <title>Giant virus diversity and host interactions through global metagenomics.</title>
        <authorList>
            <person name="Schulz F."/>
            <person name="Roux S."/>
            <person name="Paez-Espino D."/>
            <person name="Jungbluth S."/>
            <person name="Walsh D.A."/>
            <person name="Denef V.J."/>
            <person name="McMahon K.D."/>
            <person name="Konstantinidis K.T."/>
            <person name="Eloe-Fadrosh E.A."/>
            <person name="Kyrpides N.C."/>
            <person name="Woyke T."/>
        </authorList>
    </citation>
    <scope>NUCLEOTIDE SEQUENCE</scope>
    <source>
        <strain evidence="2">GVMAG-M-3300023184-77</strain>
    </source>
</reference>
<keyword evidence="1" id="KW-0472">Membrane</keyword>
<feature type="transmembrane region" description="Helical" evidence="1">
    <location>
        <begin position="9"/>
        <end position="31"/>
    </location>
</feature>
<name>A0A6C0IF37_9ZZZZ</name>
<evidence type="ECO:0000313" key="2">
    <source>
        <dbReference type="EMBL" id="QHT91522.1"/>
    </source>
</evidence>
<evidence type="ECO:0000256" key="1">
    <source>
        <dbReference type="SAM" id="Phobius"/>
    </source>
</evidence>